<accession>A0ABS7TGV9</accession>
<evidence type="ECO:0000256" key="2">
    <source>
        <dbReference type="SAM" id="Phobius"/>
    </source>
</evidence>
<protein>
    <submittedName>
        <fullName evidence="3">Uncharacterized protein</fullName>
    </submittedName>
</protein>
<organism evidence="3 4">
    <name type="scientific">Thermomonas beijingensis</name>
    <dbReference type="NCBI Taxonomy" id="2872701"/>
    <lineage>
        <taxon>Bacteria</taxon>
        <taxon>Pseudomonadati</taxon>
        <taxon>Pseudomonadota</taxon>
        <taxon>Gammaproteobacteria</taxon>
        <taxon>Lysobacterales</taxon>
        <taxon>Lysobacteraceae</taxon>
        <taxon>Thermomonas</taxon>
    </lineage>
</organism>
<keyword evidence="4" id="KW-1185">Reference proteome</keyword>
<dbReference type="EMBL" id="JAIQDJ010000011">
    <property type="protein sequence ID" value="MBZ4187107.1"/>
    <property type="molecule type" value="Genomic_DNA"/>
</dbReference>
<dbReference type="RefSeq" id="WP_223629776.1">
    <property type="nucleotide sequence ID" value="NZ_JAIQDJ010000011.1"/>
</dbReference>
<sequence length="87" mass="9907">MSDGGLELLALGPAGAAGLYWYLYRYYRNTDKSHAFERETQVEAKPVTGAENDRKVDEVKGTRNKRIEDDNVHDYRERVQRLGGDSS</sequence>
<feature type="transmembrane region" description="Helical" evidence="2">
    <location>
        <begin position="6"/>
        <end position="24"/>
    </location>
</feature>
<evidence type="ECO:0000256" key="1">
    <source>
        <dbReference type="SAM" id="MobiDB-lite"/>
    </source>
</evidence>
<feature type="compositionally biased region" description="Basic and acidic residues" evidence="1">
    <location>
        <begin position="51"/>
        <end position="80"/>
    </location>
</feature>
<name>A0ABS7TGV9_9GAMM</name>
<proteinExistence type="predicted"/>
<gene>
    <name evidence="3" type="ORF">K7B09_12320</name>
</gene>
<dbReference type="Proteomes" id="UP001430290">
    <property type="component" value="Unassembled WGS sequence"/>
</dbReference>
<comment type="caution">
    <text evidence="3">The sequence shown here is derived from an EMBL/GenBank/DDBJ whole genome shotgun (WGS) entry which is preliminary data.</text>
</comment>
<keyword evidence="2" id="KW-1133">Transmembrane helix</keyword>
<keyword evidence="2" id="KW-0472">Membrane</keyword>
<keyword evidence="2" id="KW-0812">Transmembrane</keyword>
<feature type="region of interest" description="Disordered" evidence="1">
    <location>
        <begin position="38"/>
        <end position="87"/>
    </location>
</feature>
<evidence type="ECO:0000313" key="3">
    <source>
        <dbReference type="EMBL" id="MBZ4187107.1"/>
    </source>
</evidence>
<evidence type="ECO:0000313" key="4">
    <source>
        <dbReference type="Proteomes" id="UP001430290"/>
    </source>
</evidence>
<reference evidence="3" key="1">
    <citation type="submission" date="2021-09" db="EMBL/GenBank/DDBJ databases">
        <authorList>
            <person name="Wu T."/>
            <person name="Guo S.Z."/>
        </authorList>
    </citation>
    <scope>NUCLEOTIDE SEQUENCE</scope>
    <source>
        <strain evidence="3">RSS-23</strain>
    </source>
</reference>